<dbReference type="GO" id="GO:0016740">
    <property type="term" value="F:transferase activity"/>
    <property type="evidence" value="ECO:0007669"/>
    <property type="project" value="UniProtKB-KW"/>
</dbReference>
<comment type="subcellular location">
    <subcellularLocation>
        <location evidence="1">Membrane</location>
        <topology evidence="1">Multi-pass membrane protein</topology>
    </subcellularLocation>
</comment>
<keyword evidence="3 5" id="KW-1133">Transmembrane helix</keyword>
<dbReference type="Pfam" id="PF04138">
    <property type="entry name" value="GtrA_DPMS_TM"/>
    <property type="match status" value="1"/>
</dbReference>
<name>A0A1M6MMW5_9FIRM</name>
<feature type="transmembrane region" description="Helical" evidence="5">
    <location>
        <begin position="287"/>
        <end position="305"/>
    </location>
</feature>
<dbReference type="Proteomes" id="UP000184386">
    <property type="component" value="Unassembled WGS sequence"/>
</dbReference>
<dbReference type="GO" id="GO:0006487">
    <property type="term" value="P:protein N-linked glycosylation"/>
    <property type="evidence" value="ECO:0007669"/>
    <property type="project" value="TreeGrafter"/>
</dbReference>
<sequence length="345" mass="38734">MLNIVIPAYEPDNKLLTLIDSLKSRPDFGRELNILIVNDGSSPNYNRIFSEAARKGCSLLTHEKNLGKGAALKTAFSHLIETGYQGFIVCADCDGQHRPEDVEKVAASLPGNTNSLVLGCRDFVGKVPLKSRLGNLLTGAIYSFISGQNLKDTQTGLRAFSSELLPWLVSIKGSRYEYEMNQLLEAKGAHVKLCCVPIETVYENKNSGSHFHPVRDSIRIYLPILKYLLSSLMAGGIDFILLFLFMKLSDSLLFSVIAARVISSAVNFFCNKILVFEKKELSLKESLVKYYLLAAFILLCNYTLIHSFTYVVHMPLLAGKILTEIILFFFGYQIQRLYIFRKEYA</sequence>
<dbReference type="EMBL" id="FRAC01000007">
    <property type="protein sequence ID" value="SHJ84730.1"/>
    <property type="molecule type" value="Genomic_DNA"/>
</dbReference>
<evidence type="ECO:0000259" key="6">
    <source>
        <dbReference type="Pfam" id="PF00535"/>
    </source>
</evidence>
<dbReference type="InterPro" id="IPR001173">
    <property type="entry name" value="Glyco_trans_2-like"/>
</dbReference>
<gene>
    <name evidence="8" type="ORF">SAMN02745136_01084</name>
</gene>
<evidence type="ECO:0000256" key="5">
    <source>
        <dbReference type="SAM" id="Phobius"/>
    </source>
</evidence>
<feature type="transmembrane region" description="Helical" evidence="5">
    <location>
        <begin position="311"/>
        <end position="332"/>
    </location>
</feature>
<dbReference type="OrthoDB" id="9810303at2"/>
<dbReference type="SUPFAM" id="SSF53448">
    <property type="entry name" value="Nucleotide-diphospho-sugar transferases"/>
    <property type="match status" value="1"/>
</dbReference>
<evidence type="ECO:0000256" key="1">
    <source>
        <dbReference type="ARBA" id="ARBA00004141"/>
    </source>
</evidence>
<evidence type="ECO:0000256" key="2">
    <source>
        <dbReference type="ARBA" id="ARBA00022692"/>
    </source>
</evidence>
<dbReference type="InterPro" id="IPR007267">
    <property type="entry name" value="GtrA_DPMS_TM"/>
</dbReference>
<feature type="transmembrane region" description="Helical" evidence="5">
    <location>
        <begin position="252"/>
        <end position="275"/>
    </location>
</feature>
<evidence type="ECO:0000313" key="8">
    <source>
        <dbReference type="EMBL" id="SHJ84730.1"/>
    </source>
</evidence>
<evidence type="ECO:0000259" key="7">
    <source>
        <dbReference type="Pfam" id="PF04138"/>
    </source>
</evidence>
<feature type="domain" description="GtrA/DPMS transmembrane" evidence="7">
    <location>
        <begin position="226"/>
        <end position="340"/>
    </location>
</feature>
<keyword evidence="2 5" id="KW-0812">Transmembrane</keyword>
<dbReference type="GO" id="GO:0000271">
    <property type="term" value="P:polysaccharide biosynthetic process"/>
    <property type="evidence" value="ECO:0007669"/>
    <property type="project" value="InterPro"/>
</dbReference>
<evidence type="ECO:0000313" key="9">
    <source>
        <dbReference type="Proteomes" id="UP000184386"/>
    </source>
</evidence>
<feature type="domain" description="Glycosyltransferase 2-like" evidence="6">
    <location>
        <begin position="4"/>
        <end position="154"/>
    </location>
</feature>
<keyword evidence="8" id="KW-0808">Transferase</keyword>
<reference evidence="8 9" key="1">
    <citation type="submission" date="2016-11" db="EMBL/GenBank/DDBJ databases">
        <authorList>
            <person name="Jaros S."/>
            <person name="Januszkiewicz K."/>
            <person name="Wedrychowicz H."/>
        </authorList>
    </citation>
    <scope>NUCLEOTIDE SEQUENCE [LARGE SCALE GENOMIC DNA]</scope>
    <source>
        <strain evidence="8 9">DSM 15929</strain>
    </source>
</reference>
<organism evidence="8 9">
    <name type="scientific">Anaerocolumna jejuensis DSM 15929</name>
    <dbReference type="NCBI Taxonomy" id="1121322"/>
    <lineage>
        <taxon>Bacteria</taxon>
        <taxon>Bacillati</taxon>
        <taxon>Bacillota</taxon>
        <taxon>Clostridia</taxon>
        <taxon>Lachnospirales</taxon>
        <taxon>Lachnospiraceae</taxon>
        <taxon>Anaerocolumna</taxon>
    </lineage>
</organism>
<dbReference type="PANTHER" id="PTHR10859">
    <property type="entry name" value="GLYCOSYL TRANSFERASE"/>
    <property type="match status" value="1"/>
</dbReference>
<dbReference type="RefSeq" id="WP_073273633.1">
    <property type="nucleotide sequence ID" value="NZ_FRAC01000007.1"/>
</dbReference>
<evidence type="ECO:0000256" key="4">
    <source>
        <dbReference type="ARBA" id="ARBA00023136"/>
    </source>
</evidence>
<dbReference type="GO" id="GO:0016020">
    <property type="term" value="C:membrane"/>
    <property type="evidence" value="ECO:0007669"/>
    <property type="project" value="UniProtKB-SubCell"/>
</dbReference>
<dbReference type="CDD" id="cd04179">
    <property type="entry name" value="DPM_DPG-synthase_like"/>
    <property type="match status" value="1"/>
</dbReference>
<evidence type="ECO:0000256" key="3">
    <source>
        <dbReference type="ARBA" id="ARBA00022989"/>
    </source>
</evidence>
<proteinExistence type="predicted"/>
<dbReference type="Gene3D" id="3.90.550.10">
    <property type="entry name" value="Spore Coat Polysaccharide Biosynthesis Protein SpsA, Chain A"/>
    <property type="match status" value="1"/>
</dbReference>
<protein>
    <submittedName>
        <fullName evidence="8">Glycosyltransferase involved in cell wall bisynthesis</fullName>
    </submittedName>
</protein>
<feature type="transmembrane region" description="Helical" evidence="5">
    <location>
        <begin position="224"/>
        <end position="246"/>
    </location>
</feature>
<accession>A0A1M6MMW5</accession>
<dbReference type="InterPro" id="IPR029044">
    <property type="entry name" value="Nucleotide-diphossugar_trans"/>
</dbReference>
<keyword evidence="4 5" id="KW-0472">Membrane</keyword>
<dbReference type="AlphaFoldDB" id="A0A1M6MMW5"/>
<dbReference type="STRING" id="1121322.SAMN02745136_01084"/>
<dbReference type="PANTHER" id="PTHR10859:SF114">
    <property type="entry name" value="DOLICHOL-PHOSPHATE MANNOSYLTRANSFERASE"/>
    <property type="match status" value="1"/>
</dbReference>
<dbReference type="Pfam" id="PF00535">
    <property type="entry name" value="Glycos_transf_2"/>
    <property type="match status" value="1"/>
</dbReference>
<keyword evidence="9" id="KW-1185">Reference proteome</keyword>